<dbReference type="Pfam" id="PF25967">
    <property type="entry name" value="RND-MFP_C"/>
    <property type="match status" value="1"/>
</dbReference>
<keyword evidence="2" id="KW-0472">Membrane</keyword>
<dbReference type="GO" id="GO:1990281">
    <property type="term" value="C:efflux pump complex"/>
    <property type="evidence" value="ECO:0007669"/>
    <property type="project" value="TreeGrafter"/>
</dbReference>
<evidence type="ECO:0000259" key="4">
    <source>
        <dbReference type="Pfam" id="PF25967"/>
    </source>
</evidence>
<dbReference type="PANTHER" id="PTHR30469">
    <property type="entry name" value="MULTIDRUG RESISTANCE PROTEIN MDTA"/>
    <property type="match status" value="1"/>
</dbReference>
<comment type="caution">
    <text evidence="6">The sequence shown here is derived from an EMBL/GenBank/DDBJ whole genome shotgun (WGS) entry which is preliminary data.</text>
</comment>
<dbReference type="Pfam" id="PF25954">
    <property type="entry name" value="Beta-barrel_RND_2"/>
    <property type="match status" value="1"/>
</dbReference>
<dbReference type="Proteomes" id="UP000538147">
    <property type="component" value="Unassembled WGS sequence"/>
</dbReference>
<evidence type="ECO:0000256" key="2">
    <source>
        <dbReference type="SAM" id="Phobius"/>
    </source>
</evidence>
<dbReference type="Gene3D" id="2.40.420.20">
    <property type="match status" value="1"/>
</dbReference>
<dbReference type="Gene3D" id="1.10.287.470">
    <property type="entry name" value="Helix hairpin bin"/>
    <property type="match status" value="1"/>
</dbReference>
<evidence type="ECO:0000313" key="6">
    <source>
        <dbReference type="EMBL" id="MBB6226382.1"/>
    </source>
</evidence>
<feature type="domain" description="CzcB-like barrel-sandwich hybrid" evidence="5">
    <location>
        <begin position="102"/>
        <end position="235"/>
    </location>
</feature>
<dbReference type="AlphaFoldDB" id="A0A841LB50"/>
<protein>
    <submittedName>
        <fullName evidence="6">RND family efflux transporter MFP subunit</fullName>
    </submittedName>
</protein>
<reference evidence="6 7" key="1">
    <citation type="submission" date="2020-08" db="EMBL/GenBank/DDBJ databases">
        <title>Genomic Encyclopedia of Type Strains, Phase IV (KMG-IV): sequencing the most valuable type-strain genomes for metagenomic binning, comparative biology and taxonomic classification.</title>
        <authorList>
            <person name="Goeker M."/>
        </authorList>
    </citation>
    <scope>NUCLEOTIDE SEQUENCE [LARGE SCALE GENOMIC DNA]</scope>
    <source>
        <strain evidence="6 7">DSM 102189</strain>
    </source>
</reference>
<proteinExistence type="inferred from homology"/>
<keyword evidence="7" id="KW-1185">Reference proteome</keyword>
<evidence type="ECO:0000256" key="1">
    <source>
        <dbReference type="ARBA" id="ARBA00009477"/>
    </source>
</evidence>
<accession>A0A841LB50</accession>
<dbReference type="SUPFAM" id="SSF111369">
    <property type="entry name" value="HlyD-like secretion proteins"/>
    <property type="match status" value="1"/>
</dbReference>
<dbReference type="Gene3D" id="2.40.30.170">
    <property type="match status" value="1"/>
</dbReference>
<feature type="domain" description="CusB-like beta-barrel" evidence="3">
    <location>
        <begin position="243"/>
        <end position="313"/>
    </location>
</feature>
<keyword evidence="2" id="KW-0812">Transmembrane</keyword>
<dbReference type="Gene3D" id="2.40.50.100">
    <property type="match status" value="1"/>
</dbReference>
<keyword evidence="2" id="KW-1133">Transmembrane helix</keyword>
<organism evidence="6 7">
    <name type="scientific">Polymorphobacter multimanifer</name>
    <dbReference type="NCBI Taxonomy" id="1070431"/>
    <lineage>
        <taxon>Bacteria</taxon>
        <taxon>Pseudomonadati</taxon>
        <taxon>Pseudomonadota</taxon>
        <taxon>Alphaproteobacteria</taxon>
        <taxon>Sphingomonadales</taxon>
        <taxon>Sphingosinicellaceae</taxon>
        <taxon>Polymorphobacter</taxon>
    </lineage>
</organism>
<dbReference type="InterPro" id="IPR006143">
    <property type="entry name" value="RND_pump_MFP"/>
</dbReference>
<evidence type="ECO:0000259" key="5">
    <source>
        <dbReference type="Pfam" id="PF25973"/>
    </source>
</evidence>
<evidence type="ECO:0000259" key="3">
    <source>
        <dbReference type="Pfam" id="PF25954"/>
    </source>
</evidence>
<feature type="transmembrane region" description="Helical" evidence="2">
    <location>
        <begin position="33"/>
        <end position="53"/>
    </location>
</feature>
<dbReference type="PANTHER" id="PTHR30469:SF15">
    <property type="entry name" value="HLYD FAMILY OF SECRETION PROTEINS"/>
    <property type="match status" value="1"/>
</dbReference>
<dbReference type="Pfam" id="PF25973">
    <property type="entry name" value="BSH_CzcB"/>
    <property type="match status" value="1"/>
</dbReference>
<dbReference type="EMBL" id="JACIIV010000003">
    <property type="protein sequence ID" value="MBB6226382.1"/>
    <property type="molecule type" value="Genomic_DNA"/>
</dbReference>
<gene>
    <name evidence="6" type="ORF">FHS79_000536</name>
</gene>
<dbReference type="InterPro" id="IPR058647">
    <property type="entry name" value="BSH_CzcB-like"/>
</dbReference>
<dbReference type="InterPro" id="IPR058627">
    <property type="entry name" value="MdtA-like_C"/>
</dbReference>
<name>A0A841LB50_9SPHN</name>
<sequence>MSMNMHKSLPDTDSAAAFPYGAESTARSGRKRWMIVAGVVLVVVAALVGWRMFGSEPVAAPPVAVPSVTVVVPGTTEVTEMVTAPGSIAARRDDGVGVQGDGGRVTAVLVEPGQRVQRGQVLARIDRSIQTQQANRLAAEIRATEADAALADANLGRAQALVERGFISKADIDQRTASRDGARARVGVARAQLAELNARIAMLDVRSPANGLILARNVETGQVVGPGTAALFRLAENGVLEMRAQVAEQDMARLKPGMSAEVTPVGSTESYRGQIWLLDPVIDAVSRQGIARIALPYSPGLRVGAFARARVQAGTGVRPVLPQSAIQSDARGSFVYVIGADNKVARRDVTVGTVSDQGVSIASGLVGSERVVVSAGAFLRPGETVKPVLEGAAAAPAPATAPVSAPVSAPVQG</sequence>
<feature type="domain" description="Multidrug resistance protein MdtA-like C-terminal permuted SH3" evidence="4">
    <location>
        <begin position="320"/>
        <end position="374"/>
    </location>
</feature>
<dbReference type="RefSeq" id="WP_184194966.1">
    <property type="nucleotide sequence ID" value="NZ_JACIIV010000003.1"/>
</dbReference>
<evidence type="ECO:0000313" key="7">
    <source>
        <dbReference type="Proteomes" id="UP000538147"/>
    </source>
</evidence>
<dbReference type="InterPro" id="IPR058792">
    <property type="entry name" value="Beta-barrel_RND_2"/>
</dbReference>
<comment type="similarity">
    <text evidence="1">Belongs to the membrane fusion protein (MFP) (TC 8.A.1) family.</text>
</comment>
<dbReference type="GO" id="GO:0015562">
    <property type="term" value="F:efflux transmembrane transporter activity"/>
    <property type="evidence" value="ECO:0007669"/>
    <property type="project" value="TreeGrafter"/>
</dbReference>
<dbReference type="NCBIfam" id="TIGR01730">
    <property type="entry name" value="RND_mfp"/>
    <property type="match status" value="1"/>
</dbReference>